<sequence length="181" mass="19323">MSFSPEDDLGPARIAAASDIPAIQELEREAGEPFRSVGLDTIADDEPPTTAELTTAVAEGRVLVIDSAGTPASGRLAAWLWVGIADGDVLIEQVSVDPACRGQRFGTRLLSVALEKARVQGFPAVSLTTFVDVPWNGPLYRRLGFIPLADDELGPDLTAIREAERAAGLDVALRQAYRRVV</sequence>
<dbReference type="Gene3D" id="3.40.630.30">
    <property type="match status" value="1"/>
</dbReference>
<dbReference type="PANTHER" id="PTHR43800">
    <property type="entry name" value="PEPTIDYL-LYSINE N-ACETYLTRANSFERASE YJAB"/>
    <property type="match status" value="1"/>
</dbReference>
<evidence type="ECO:0000256" key="1">
    <source>
        <dbReference type="ARBA" id="ARBA00022679"/>
    </source>
</evidence>
<organism evidence="4 5">
    <name type="scientific">Corynebacterium glyciniphilum AJ 3170</name>
    <dbReference type="NCBI Taxonomy" id="1404245"/>
    <lineage>
        <taxon>Bacteria</taxon>
        <taxon>Bacillati</taxon>
        <taxon>Actinomycetota</taxon>
        <taxon>Actinomycetes</taxon>
        <taxon>Mycobacteriales</taxon>
        <taxon>Corynebacteriaceae</taxon>
        <taxon>Corynebacterium</taxon>
    </lineage>
</organism>
<evidence type="ECO:0000256" key="2">
    <source>
        <dbReference type="ARBA" id="ARBA00023315"/>
    </source>
</evidence>
<gene>
    <name evidence="4" type="ORF">CGLY_10370</name>
</gene>
<dbReference type="OrthoDB" id="572496at2"/>
<feature type="domain" description="N-acetyltransferase" evidence="3">
    <location>
        <begin position="71"/>
        <end position="145"/>
    </location>
</feature>
<dbReference type="InterPro" id="IPR000182">
    <property type="entry name" value="GNAT_dom"/>
</dbReference>
<dbReference type="InterPro" id="IPR016181">
    <property type="entry name" value="Acyl_CoA_acyltransferase"/>
</dbReference>
<dbReference type="eggNOG" id="COG0456">
    <property type="taxonomic scope" value="Bacteria"/>
</dbReference>
<dbReference type="EMBL" id="CP006842">
    <property type="protein sequence ID" value="AHW64519.1"/>
    <property type="molecule type" value="Genomic_DNA"/>
</dbReference>
<name>X5DT96_9CORY</name>
<evidence type="ECO:0000259" key="3">
    <source>
        <dbReference type="Pfam" id="PF00583"/>
    </source>
</evidence>
<protein>
    <submittedName>
        <fullName evidence="4">GCN5-like N-acetyltransferase</fullName>
    </submittedName>
</protein>
<dbReference type="AlphaFoldDB" id="X5DT96"/>
<keyword evidence="1 4" id="KW-0808">Transferase</keyword>
<evidence type="ECO:0000313" key="5">
    <source>
        <dbReference type="Proteomes" id="UP000023703"/>
    </source>
</evidence>
<keyword evidence="5" id="KW-1185">Reference proteome</keyword>
<dbReference type="HOGENOM" id="CLU_096760_0_0_11"/>
<keyword evidence="2" id="KW-0012">Acyltransferase</keyword>
<evidence type="ECO:0000313" key="4">
    <source>
        <dbReference type="EMBL" id="AHW64519.1"/>
    </source>
</evidence>
<proteinExistence type="predicted"/>
<dbReference type="Pfam" id="PF00583">
    <property type="entry name" value="Acetyltransf_1"/>
    <property type="match status" value="1"/>
</dbReference>
<dbReference type="PANTHER" id="PTHR43800:SF1">
    <property type="entry name" value="PEPTIDYL-LYSINE N-ACETYLTRANSFERASE YJAB"/>
    <property type="match status" value="1"/>
</dbReference>
<dbReference type="CDD" id="cd04301">
    <property type="entry name" value="NAT_SF"/>
    <property type="match status" value="1"/>
</dbReference>
<dbReference type="SUPFAM" id="SSF55729">
    <property type="entry name" value="Acyl-CoA N-acyltransferases (Nat)"/>
    <property type="match status" value="1"/>
</dbReference>
<dbReference type="KEGG" id="cgy:CGLY_10370"/>
<reference evidence="4 5" key="1">
    <citation type="journal article" date="2015" name="Int. J. Syst. Evol. Microbiol.">
        <title>Revisiting Corynebacterium glyciniphilum (ex Kubota et al., 1972) sp. nov., nom. rev., isolated from putrefied banana.</title>
        <authorList>
            <person name="Al-Dilaimi A."/>
            <person name="Bednarz H."/>
            <person name="Lomker A."/>
            <person name="Niehaus K."/>
            <person name="Kalinowski J."/>
            <person name="Ruckert C."/>
        </authorList>
    </citation>
    <scope>NUCLEOTIDE SEQUENCE [LARGE SCALE GENOMIC DNA]</scope>
    <source>
        <strain evidence="4">AJ 3170</strain>
    </source>
</reference>
<dbReference type="RefSeq" id="WP_052540022.1">
    <property type="nucleotide sequence ID" value="NZ_CP006842.1"/>
</dbReference>
<dbReference type="Proteomes" id="UP000023703">
    <property type="component" value="Chromosome"/>
</dbReference>
<dbReference type="GO" id="GO:0016747">
    <property type="term" value="F:acyltransferase activity, transferring groups other than amino-acyl groups"/>
    <property type="evidence" value="ECO:0007669"/>
    <property type="project" value="InterPro"/>
</dbReference>
<accession>X5DT96</accession>